<organism evidence="2 3">
    <name type="scientific">Hyaloscypha variabilis (strain UAMH 11265 / GT02V1 / F)</name>
    <name type="common">Meliniomyces variabilis</name>
    <dbReference type="NCBI Taxonomy" id="1149755"/>
    <lineage>
        <taxon>Eukaryota</taxon>
        <taxon>Fungi</taxon>
        <taxon>Dikarya</taxon>
        <taxon>Ascomycota</taxon>
        <taxon>Pezizomycotina</taxon>
        <taxon>Leotiomycetes</taxon>
        <taxon>Helotiales</taxon>
        <taxon>Hyaloscyphaceae</taxon>
        <taxon>Hyaloscypha</taxon>
        <taxon>Hyaloscypha variabilis</taxon>
    </lineage>
</organism>
<keyword evidence="3" id="KW-1185">Reference proteome</keyword>
<evidence type="ECO:0000256" key="1">
    <source>
        <dbReference type="SAM" id="MobiDB-lite"/>
    </source>
</evidence>
<feature type="region of interest" description="Disordered" evidence="1">
    <location>
        <begin position="1"/>
        <end position="24"/>
    </location>
</feature>
<proteinExistence type="predicted"/>
<dbReference type="Proteomes" id="UP000235786">
    <property type="component" value="Unassembled WGS sequence"/>
</dbReference>
<sequence length="58" mass="6583">MPTSTKFGLQSHPHEKPRPTTNGYVENTKNFLQIKDASKVPPKPRTLFEDGNIFKVNT</sequence>
<name>A0A2J6RNW1_HYAVF</name>
<gene>
    <name evidence="2" type="ORF">L207DRAFT_335348</name>
</gene>
<accession>A0A2J6RNW1</accession>
<protein>
    <submittedName>
        <fullName evidence="2">Uncharacterized protein</fullName>
    </submittedName>
</protein>
<reference evidence="2 3" key="1">
    <citation type="submission" date="2016-04" db="EMBL/GenBank/DDBJ databases">
        <title>A degradative enzymes factory behind the ericoid mycorrhizal symbiosis.</title>
        <authorList>
            <consortium name="DOE Joint Genome Institute"/>
            <person name="Martino E."/>
            <person name="Morin E."/>
            <person name="Grelet G."/>
            <person name="Kuo A."/>
            <person name="Kohler A."/>
            <person name="Daghino S."/>
            <person name="Barry K."/>
            <person name="Choi C."/>
            <person name="Cichocki N."/>
            <person name="Clum A."/>
            <person name="Copeland A."/>
            <person name="Hainaut M."/>
            <person name="Haridas S."/>
            <person name="Labutti K."/>
            <person name="Lindquist E."/>
            <person name="Lipzen A."/>
            <person name="Khouja H.-R."/>
            <person name="Murat C."/>
            <person name="Ohm R."/>
            <person name="Olson A."/>
            <person name="Spatafora J."/>
            <person name="Veneault-Fourrey C."/>
            <person name="Henrissat B."/>
            <person name="Grigoriev I."/>
            <person name="Martin F."/>
            <person name="Perotto S."/>
        </authorList>
    </citation>
    <scope>NUCLEOTIDE SEQUENCE [LARGE SCALE GENOMIC DNA]</scope>
    <source>
        <strain evidence="2 3">F</strain>
    </source>
</reference>
<dbReference type="EMBL" id="KZ613945">
    <property type="protein sequence ID" value="PMD40198.1"/>
    <property type="molecule type" value="Genomic_DNA"/>
</dbReference>
<evidence type="ECO:0000313" key="3">
    <source>
        <dbReference type="Proteomes" id="UP000235786"/>
    </source>
</evidence>
<evidence type="ECO:0000313" key="2">
    <source>
        <dbReference type="EMBL" id="PMD40198.1"/>
    </source>
</evidence>
<dbReference type="AlphaFoldDB" id="A0A2J6RNW1"/>